<keyword evidence="6" id="KW-0479">Metal-binding</keyword>
<keyword evidence="10" id="KW-0411">Iron-sulfur</keyword>
<name>A0A1F4XMD4_9BACT</name>
<dbReference type="PANTHER" id="PTHR33693">
    <property type="entry name" value="TYPE-5 URACIL-DNA GLYCOSYLASE"/>
    <property type="match status" value="1"/>
</dbReference>
<evidence type="ECO:0000256" key="3">
    <source>
        <dbReference type="ARBA" id="ARBA00012030"/>
    </source>
</evidence>
<dbReference type="SMART" id="SM00986">
    <property type="entry name" value="UDG"/>
    <property type="match status" value="1"/>
</dbReference>
<dbReference type="PANTHER" id="PTHR33693:SF1">
    <property type="entry name" value="TYPE-4 URACIL-DNA GLYCOSYLASE"/>
    <property type="match status" value="1"/>
</dbReference>
<evidence type="ECO:0000256" key="7">
    <source>
        <dbReference type="ARBA" id="ARBA00022763"/>
    </source>
</evidence>
<dbReference type="Pfam" id="PF03167">
    <property type="entry name" value="UDG"/>
    <property type="match status" value="1"/>
</dbReference>
<reference evidence="13 14" key="1">
    <citation type="journal article" date="2016" name="Nat. Commun.">
        <title>Thousands of microbial genomes shed light on interconnected biogeochemical processes in an aquifer system.</title>
        <authorList>
            <person name="Anantharaman K."/>
            <person name="Brown C.T."/>
            <person name="Hug L.A."/>
            <person name="Sharon I."/>
            <person name="Castelle C.J."/>
            <person name="Probst A.J."/>
            <person name="Thomas B.C."/>
            <person name="Singh A."/>
            <person name="Wilkins M.J."/>
            <person name="Karaoz U."/>
            <person name="Brodie E.L."/>
            <person name="Williams K.H."/>
            <person name="Hubbard S.S."/>
            <person name="Banfield J.F."/>
        </authorList>
    </citation>
    <scope>NUCLEOTIDE SEQUENCE [LARGE SCALE GENOMIC DNA]</scope>
</reference>
<comment type="caution">
    <text evidence="13">The sequence shown here is derived from an EMBL/GenBank/DDBJ whole genome shotgun (WGS) entry which is preliminary data.</text>
</comment>
<comment type="similarity">
    <text evidence="2">Belongs to the uracil-DNA glycosylase (UDG) superfamily. Type 4 (UDGa) family.</text>
</comment>
<dbReference type="SUPFAM" id="SSF52141">
    <property type="entry name" value="Uracil-DNA glycosylase-like"/>
    <property type="match status" value="1"/>
</dbReference>
<dbReference type="CDD" id="cd10030">
    <property type="entry name" value="UDG-F4_TTUDGA_SPO1dp_like"/>
    <property type="match status" value="1"/>
</dbReference>
<evidence type="ECO:0000256" key="1">
    <source>
        <dbReference type="ARBA" id="ARBA00001400"/>
    </source>
</evidence>
<evidence type="ECO:0000256" key="10">
    <source>
        <dbReference type="ARBA" id="ARBA00023014"/>
    </source>
</evidence>
<accession>A0A1F4XMD4</accession>
<sequence>MLHLLAEIAEQVSNCSQCDLCQGRNKAVPGEGNPKAEIMFIGEAPGREEDKQGRPFVGAAGKFLDEMLASIGLKRADVYITNLVKCRPPGNRDPLPAEIAACHPYLAEQIKQIKPKLFVLLGRHAMGHFLGPKLKISQEHGKLKRVGDNYYFILYHPASALYQNKLRDTHLADFKQIPLVLEKLKAIH</sequence>
<evidence type="ECO:0000256" key="9">
    <source>
        <dbReference type="ARBA" id="ARBA00023004"/>
    </source>
</evidence>
<keyword evidence="7" id="KW-0227">DNA damage</keyword>
<dbReference type="Gene3D" id="3.40.470.10">
    <property type="entry name" value="Uracil-DNA glycosylase-like domain"/>
    <property type="match status" value="1"/>
</dbReference>
<keyword evidence="11" id="KW-0234">DNA repair</keyword>
<evidence type="ECO:0000256" key="4">
    <source>
        <dbReference type="ARBA" id="ARBA00019403"/>
    </source>
</evidence>
<keyword evidence="9" id="KW-0408">Iron</keyword>
<dbReference type="GO" id="GO:0051539">
    <property type="term" value="F:4 iron, 4 sulfur cluster binding"/>
    <property type="evidence" value="ECO:0007669"/>
    <property type="project" value="UniProtKB-KW"/>
</dbReference>
<evidence type="ECO:0000256" key="8">
    <source>
        <dbReference type="ARBA" id="ARBA00022801"/>
    </source>
</evidence>
<dbReference type="InterPro" id="IPR051536">
    <property type="entry name" value="UDG_Type-4/5"/>
</dbReference>
<dbReference type="AlphaFoldDB" id="A0A1F4XMD4"/>
<evidence type="ECO:0000313" key="14">
    <source>
        <dbReference type="Proteomes" id="UP000177521"/>
    </source>
</evidence>
<feature type="domain" description="Uracil-DNA glycosylase-like" evidence="12">
    <location>
        <begin position="29"/>
        <end position="175"/>
    </location>
</feature>
<evidence type="ECO:0000313" key="13">
    <source>
        <dbReference type="EMBL" id="OGC82253.1"/>
    </source>
</evidence>
<dbReference type="EMBL" id="MEWS01000020">
    <property type="protein sequence ID" value="OGC82253.1"/>
    <property type="molecule type" value="Genomic_DNA"/>
</dbReference>
<dbReference type="NCBIfam" id="TIGR00758">
    <property type="entry name" value="UDG_fam4"/>
    <property type="match status" value="1"/>
</dbReference>
<dbReference type="Proteomes" id="UP000177521">
    <property type="component" value="Unassembled WGS sequence"/>
</dbReference>
<keyword evidence="8" id="KW-0378">Hydrolase</keyword>
<organism evidence="13 14">
    <name type="scientific">Candidatus Abawacabacteria bacterium RIFCSPHIGHO2_01_FULL_46_8</name>
    <dbReference type="NCBI Taxonomy" id="1817815"/>
    <lineage>
        <taxon>Bacteria</taxon>
        <taxon>Candidatus Abawacaibacteriota</taxon>
    </lineage>
</organism>
<comment type="catalytic activity">
    <reaction evidence="1">
        <text>Hydrolyzes single-stranded DNA or mismatched double-stranded DNA and polynucleotides, releasing free uracil.</text>
        <dbReference type="EC" id="3.2.2.27"/>
    </reaction>
</comment>
<dbReference type="InterPro" id="IPR005273">
    <property type="entry name" value="Ura-DNA_glyco_family4"/>
</dbReference>
<protein>
    <recommendedName>
        <fullName evidence="4">Type-4 uracil-DNA glycosylase</fullName>
        <ecNumber evidence="3">3.2.2.27</ecNumber>
    </recommendedName>
</protein>
<dbReference type="EC" id="3.2.2.27" evidence="3"/>
<dbReference type="InterPro" id="IPR036895">
    <property type="entry name" value="Uracil-DNA_glycosylase-like_sf"/>
</dbReference>
<dbReference type="GO" id="GO:0004844">
    <property type="term" value="F:uracil DNA N-glycosylase activity"/>
    <property type="evidence" value="ECO:0007669"/>
    <property type="project" value="UniProtKB-EC"/>
</dbReference>
<dbReference type="InterPro" id="IPR005122">
    <property type="entry name" value="Uracil-DNA_glycosylase-like"/>
</dbReference>
<dbReference type="SMART" id="SM00987">
    <property type="entry name" value="UreE_C"/>
    <property type="match status" value="1"/>
</dbReference>
<gene>
    <name evidence="13" type="ORF">A2788_00075</name>
</gene>
<evidence type="ECO:0000259" key="12">
    <source>
        <dbReference type="SMART" id="SM00986"/>
    </source>
</evidence>
<keyword evidence="5" id="KW-0004">4Fe-4S</keyword>
<proteinExistence type="inferred from homology"/>
<evidence type="ECO:0000256" key="11">
    <source>
        <dbReference type="ARBA" id="ARBA00023204"/>
    </source>
</evidence>
<evidence type="ECO:0000256" key="5">
    <source>
        <dbReference type="ARBA" id="ARBA00022485"/>
    </source>
</evidence>
<dbReference type="GO" id="GO:0006281">
    <property type="term" value="P:DNA repair"/>
    <property type="evidence" value="ECO:0007669"/>
    <property type="project" value="UniProtKB-KW"/>
</dbReference>
<evidence type="ECO:0000256" key="6">
    <source>
        <dbReference type="ARBA" id="ARBA00022723"/>
    </source>
</evidence>
<dbReference type="GO" id="GO:0046872">
    <property type="term" value="F:metal ion binding"/>
    <property type="evidence" value="ECO:0007669"/>
    <property type="project" value="UniProtKB-KW"/>
</dbReference>
<evidence type="ECO:0000256" key="2">
    <source>
        <dbReference type="ARBA" id="ARBA00006521"/>
    </source>
</evidence>